<organism evidence="1 2">
    <name type="scientific">Dreissena polymorpha</name>
    <name type="common">Zebra mussel</name>
    <name type="synonym">Mytilus polymorpha</name>
    <dbReference type="NCBI Taxonomy" id="45954"/>
    <lineage>
        <taxon>Eukaryota</taxon>
        <taxon>Metazoa</taxon>
        <taxon>Spiralia</taxon>
        <taxon>Lophotrochozoa</taxon>
        <taxon>Mollusca</taxon>
        <taxon>Bivalvia</taxon>
        <taxon>Autobranchia</taxon>
        <taxon>Heteroconchia</taxon>
        <taxon>Euheterodonta</taxon>
        <taxon>Imparidentia</taxon>
        <taxon>Neoheterodontei</taxon>
        <taxon>Myida</taxon>
        <taxon>Dreissenoidea</taxon>
        <taxon>Dreissenidae</taxon>
        <taxon>Dreissena</taxon>
    </lineage>
</organism>
<proteinExistence type="predicted"/>
<name>A0A9D4FNN5_DREPO</name>
<sequence>MDISKSLTTDSEQTTRRVNQLLAGETFEAIFIYGQSTNFISTGDSVYNGTLGDFAQRIPKNSSVQLFNRVETDAEQHYGKLVAPISLHVANANREGGHVYLRVDDKIIGEIKTIHENTLVDILPIDIYEEYKHMCNTRFKTETGKDMHGQLLDNEEYKEWVGAPLYIWGAKTSLGLGTISAVDLKTPNGLLITINDRNEDESFCKPGDSGAMVCATDRRERTLYAVAMNVGKLESYDSTNTTNQQPRFIR</sequence>
<evidence type="ECO:0000313" key="2">
    <source>
        <dbReference type="Proteomes" id="UP000828390"/>
    </source>
</evidence>
<reference evidence="1" key="2">
    <citation type="submission" date="2020-11" db="EMBL/GenBank/DDBJ databases">
        <authorList>
            <person name="McCartney M.A."/>
            <person name="Auch B."/>
            <person name="Kono T."/>
            <person name="Mallez S."/>
            <person name="Becker A."/>
            <person name="Gohl D.M."/>
            <person name="Silverstein K.A.T."/>
            <person name="Koren S."/>
            <person name="Bechman K.B."/>
            <person name="Herman A."/>
            <person name="Abrahante J.E."/>
            <person name="Garbe J."/>
        </authorList>
    </citation>
    <scope>NUCLEOTIDE SEQUENCE</scope>
    <source>
        <strain evidence="1">Duluth1</strain>
        <tissue evidence="1">Whole animal</tissue>
    </source>
</reference>
<evidence type="ECO:0000313" key="1">
    <source>
        <dbReference type="EMBL" id="KAH3802165.1"/>
    </source>
</evidence>
<gene>
    <name evidence="1" type="ORF">DPMN_155836</name>
</gene>
<accession>A0A9D4FNN5</accession>
<dbReference type="Proteomes" id="UP000828390">
    <property type="component" value="Unassembled WGS sequence"/>
</dbReference>
<dbReference type="AlphaFoldDB" id="A0A9D4FNN5"/>
<reference evidence="1" key="1">
    <citation type="journal article" date="2019" name="bioRxiv">
        <title>The Genome of the Zebra Mussel, Dreissena polymorpha: A Resource for Invasive Species Research.</title>
        <authorList>
            <person name="McCartney M.A."/>
            <person name="Auch B."/>
            <person name="Kono T."/>
            <person name="Mallez S."/>
            <person name="Zhang Y."/>
            <person name="Obille A."/>
            <person name="Becker A."/>
            <person name="Abrahante J.E."/>
            <person name="Garbe J."/>
            <person name="Badalamenti J.P."/>
            <person name="Herman A."/>
            <person name="Mangelson H."/>
            <person name="Liachko I."/>
            <person name="Sullivan S."/>
            <person name="Sone E.D."/>
            <person name="Koren S."/>
            <person name="Silverstein K.A.T."/>
            <person name="Beckman K.B."/>
            <person name="Gohl D.M."/>
        </authorList>
    </citation>
    <scope>NUCLEOTIDE SEQUENCE</scope>
    <source>
        <strain evidence="1">Duluth1</strain>
        <tissue evidence="1">Whole animal</tissue>
    </source>
</reference>
<dbReference type="EMBL" id="JAIWYP010000007">
    <property type="protein sequence ID" value="KAH3802165.1"/>
    <property type="molecule type" value="Genomic_DNA"/>
</dbReference>
<keyword evidence="2" id="KW-1185">Reference proteome</keyword>
<comment type="caution">
    <text evidence="1">The sequence shown here is derived from an EMBL/GenBank/DDBJ whole genome shotgun (WGS) entry which is preliminary data.</text>
</comment>
<protein>
    <submittedName>
        <fullName evidence="1">Uncharacterized protein</fullName>
    </submittedName>
</protein>